<dbReference type="EMBL" id="JAACFV010000036">
    <property type="protein sequence ID" value="KAF7509838.1"/>
    <property type="molecule type" value="Genomic_DNA"/>
</dbReference>
<evidence type="ECO:0000259" key="1">
    <source>
        <dbReference type="Pfam" id="PF25534"/>
    </source>
</evidence>
<gene>
    <name evidence="2" type="ORF">GJ744_007349</name>
</gene>
<dbReference type="Pfam" id="PF25534">
    <property type="entry name" value="DUF7918"/>
    <property type="match status" value="1"/>
</dbReference>
<protein>
    <recommendedName>
        <fullName evidence="1">DUF7918 domain-containing protein</fullName>
    </recommendedName>
</protein>
<keyword evidence="3" id="KW-1185">Reference proteome</keyword>
<organism evidence="2 3">
    <name type="scientific">Endocarpon pusillum</name>
    <dbReference type="NCBI Taxonomy" id="364733"/>
    <lineage>
        <taxon>Eukaryota</taxon>
        <taxon>Fungi</taxon>
        <taxon>Dikarya</taxon>
        <taxon>Ascomycota</taxon>
        <taxon>Pezizomycotina</taxon>
        <taxon>Eurotiomycetes</taxon>
        <taxon>Chaetothyriomycetidae</taxon>
        <taxon>Verrucariales</taxon>
        <taxon>Verrucariaceae</taxon>
        <taxon>Endocarpon</taxon>
    </lineage>
</organism>
<proteinExistence type="predicted"/>
<evidence type="ECO:0000313" key="2">
    <source>
        <dbReference type="EMBL" id="KAF7509838.1"/>
    </source>
</evidence>
<name>A0A8H7AIQ5_9EURO</name>
<reference evidence="2" key="1">
    <citation type="submission" date="2020-02" db="EMBL/GenBank/DDBJ databases">
        <authorList>
            <person name="Palmer J.M."/>
        </authorList>
    </citation>
    <scope>NUCLEOTIDE SEQUENCE</scope>
    <source>
        <strain evidence="2">EPUS1.4</strain>
        <tissue evidence="2">Thallus</tissue>
    </source>
</reference>
<sequence length="91" mass="10329">MAILSFYRCQILVNDEAVLEYEDDTESTPDGPIPTVVKYIEAISGANFSIKFSHFPQAKLEDELAMRTYFDGTMTSNVVIRCEGRSFYNNC</sequence>
<feature type="domain" description="DUF7918" evidence="1">
    <location>
        <begin position="9"/>
        <end position="82"/>
    </location>
</feature>
<dbReference type="AlphaFoldDB" id="A0A8H7AIQ5"/>
<dbReference type="Proteomes" id="UP000606974">
    <property type="component" value="Unassembled WGS sequence"/>
</dbReference>
<evidence type="ECO:0000313" key="3">
    <source>
        <dbReference type="Proteomes" id="UP000606974"/>
    </source>
</evidence>
<dbReference type="OrthoDB" id="3364132at2759"/>
<accession>A0A8H7AIQ5</accession>
<dbReference type="InterPro" id="IPR057678">
    <property type="entry name" value="DUF7918"/>
</dbReference>
<comment type="caution">
    <text evidence="2">The sequence shown here is derived from an EMBL/GenBank/DDBJ whole genome shotgun (WGS) entry which is preliminary data.</text>
</comment>